<comment type="caution">
    <text evidence="2">The sequence shown here is derived from an EMBL/GenBank/DDBJ whole genome shotgun (WGS) entry which is preliminary data.</text>
</comment>
<evidence type="ECO:0000313" key="2">
    <source>
        <dbReference type="EMBL" id="GAA2796821.1"/>
    </source>
</evidence>
<protein>
    <recommendedName>
        <fullName evidence="1">DUF2470 domain-containing protein</fullName>
    </recommendedName>
</protein>
<feature type="domain" description="DUF2470" evidence="1">
    <location>
        <begin position="14"/>
        <end position="87"/>
    </location>
</feature>
<proteinExistence type="predicted"/>
<evidence type="ECO:0000259" key="1">
    <source>
        <dbReference type="Pfam" id="PF10615"/>
    </source>
</evidence>
<dbReference type="Gene3D" id="3.20.180.10">
    <property type="entry name" value="PNP-oxidase-like"/>
    <property type="match status" value="1"/>
</dbReference>
<gene>
    <name evidence="2" type="ORF">GCM10010470_34930</name>
</gene>
<organism evidence="2 3">
    <name type="scientific">Saccharopolyspora taberi</name>
    <dbReference type="NCBI Taxonomy" id="60895"/>
    <lineage>
        <taxon>Bacteria</taxon>
        <taxon>Bacillati</taxon>
        <taxon>Actinomycetota</taxon>
        <taxon>Actinomycetes</taxon>
        <taxon>Pseudonocardiales</taxon>
        <taxon>Pseudonocardiaceae</taxon>
        <taxon>Saccharopolyspora</taxon>
    </lineage>
</organism>
<accession>A0ABN3VF95</accession>
<dbReference type="EMBL" id="BAAAUX010000014">
    <property type="protein sequence ID" value="GAA2796821.1"/>
    <property type="molecule type" value="Genomic_DNA"/>
</dbReference>
<evidence type="ECO:0000313" key="3">
    <source>
        <dbReference type="Proteomes" id="UP001500979"/>
    </source>
</evidence>
<dbReference type="InterPro" id="IPR037119">
    <property type="entry name" value="Haem_oxidase_HugZ-like_sf"/>
</dbReference>
<sequence>MSKPNPFDQQVVDAVVRHMNEDHAADSLLIVRALGGLPEATSATATGVDGEAISFDAQAGEGGVEVRIPWSRPLTERAEIRAEVVRMHREACDILGVPPRTGGDHQ</sequence>
<dbReference type="RefSeq" id="WP_344680907.1">
    <property type="nucleotide sequence ID" value="NZ_BAAAUX010000014.1"/>
</dbReference>
<name>A0ABN3VF95_9PSEU</name>
<dbReference type="InterPro" id="IPR019595">
    <property type="entry name" value="DUF2470"/>
</dbReference>
<reference evidence="2 3" key="1">
    <citation type="journal article" date="2019" name="Int. J. Syst. Evol. Microbiol.">
        <title>The Global Catalogue of Microorganisms (GCM) 10K type strain sequencing project: providing services to taxonomists for standard genome sequencing and annotation.</title>
        <authorList>
            <consortium name="The Broad Institute Genomics Platform"/>
            <consortium name="The Broad Institute Genome Sequencing Center for Infectious Disease"/>
            <person name="Wu L."/>
            <person name="Ma J."/>
        </authorList>
    </citation>
    <scope>NUCLEOTIDE SEQUENCE [LARGE SCALE GENOMIC DNA]</scope>
    <source>
        <strain evidence="2 3">JCM 9383</strain>
    </source>
</reference>
<dbReference type="Pfam" id="PF10615">
    <property type="entry name" value="DUF2470"/>
    <property type="match status" value="1"/>
</dbReference>
<keyword evidence="3" id="KW-1185">Reference proteome</keyword>
<dbReference type="SUPFAM" id="SSF50475">
    <property type="entry name" value="FMN-binding split barrel"/>
    <property type="match status" value="1"/>
</dbReference>
<dbReference type="Proteomes" id="UP001500979">
    <property type="component" value="Unassembled WGS sequence"/>
</dbReference>